<dbReference type="PATRIC" id="fig|451644.5.peg.4256"/>
<evidence type="ECO:0000259" key="1">
    <source>
        <dbReference type="Pfam" id="PF13223"/>
    </source>
</evidence>
<sequence>MTVYVDDMQRPARVGRLNAVWSHLLADTDDELHAFAAKLGLRRSWHQKPGTPISHYDVTEPKRQLALKLGAVPIGYMSRESMDLIRQKRAQMIVEKVARHDAERAADAAEVSDV</sequence>
<gene>
    <name evidence="2" type="ORF">ACT17_20590</name>
</gene>
<name>A0A0J8U7G7_9MYCO</name>
<evidence type="ECO:0000313" key="2">
    <source>
        <dbReference type="EMBL" id="KMV16365.1"/>
    </source>
</evidence>
<dbReference type="AlphaFoldDB" id="A0A0J8U7G7"/>
<accession>A0A0J8U7G7</accession>
<dbReference type="Pfam" id="PF13223">
    <property type="entry name" value="DUF4031"/>
    <property type="match status" value="1"/>
</dbReference>
<dbReference type="InterPro" id="IPR025109">
    <property type="entry name" value="DUF4031"/>
</dbReference>
<evidence type="ECO:0000313" key="3">
    <source>
        <dbReference type="Proteomes" id="UP000037594"/>
    </source>
</evidence>
<dbReference type="Proteomes" id="UP000037594">
    <property type="component" value="Unassembled WGS sequence"/>
</dbReference>
<dbReference type="OrthoDB" id="9808993at2"/>
<organism evidence="2 3">
    <name type="scientific">Mycolicibacterium conceptionense</name>
    <dbReference type="NCBI Taxonomy" id="451644"/>
    <lineage>
        <taxon>Bacteria</taxon>
        <taxon>Bacillati</taxon>
        <taxon>Actinomycetota</taxon>
        <taxon>Actinomycetes</taxon>
        <taxon>Mycobacteriales</taxon>
        <taxon>Mycobacteriaceae</taxon>
        <taxon>Mycolicibacterium</taxon>
    </lineage>
</organism>
<comment type="caution">
    <text evidence="2">The sequence shown here is derived from an EMBL/GenBank/DDBJ whole genome shotgun (WGS) entry which is preliminary data.</text>
</comment>
<feature type="domain" description="DUF4031" evidence="1">
    <location>
        <begin position="3"/>
        <end position="87"/>
    </location>
</feature>
<reference evidence="2 3" key="1">
    <citation type="submission" date="2015-06" db="EMBL/GenBank/DDBJ databases">
        <title>Genome sequence of Mycobacterium conceptionense strain MLE.</title>
        <authorList>
            <person name="Greninger A.L."/>
            <person name="Cunningham G."/>
            <person name="Chiu C.Y."/>
            <person name="Miller S."/>
        </authorList>
    </citation>
    <scope>NUCLEOTIDE SEQUENCE [LARGE SCALE GENOMIC DNA]</scope>
    <source>
        <strain evidence="2 3">MLE</strain>
    </source>
</reference>
<protein>
    <recommendedName>
        <fullName evidence="1">DUF4031 domain-containing protein</fullName>
    </recommendedName>
</protein>
<dbReference type="EMBL" id="LFOD01000021">
    <property type="protein sequence ID" value="KMV16365.1"/>
    <property type="molecule type" value="Genomic_DNA"/>
</dbReference>
<proteinExistence type="predicted"/>
<dbReference type="RefSeq" id="WP_047040472.1">
    <property type="nucleotide sequence ID" value="NZ_LFOD01000021.1"/>
</dbReference>